<organism evidence="3 4">
    <name type="scientific">Phyllosticta capitalensis</name>
    <dbReference type="NCBI Taxonomy" id="121624"/>
    <lineage>
        <taxon>Eukaryota</taxon>
        <taxon>Fungi</taxon>
        <taxon>Dikarya</taxon>
        <taxon>Ascomycota</taxon>
        <taxon>Pezizomycotina</taxon>
        <taxon>Dothideomycetes</taxon>
        <taxon>Dothideomycetes incertae sedis</taxon>
        <taxon>Botryosphaeriales</taxon>
        <taxon>Phyllostictaceae</taxon>
        <taxon>Phyllosticta</taxon>
    </lineage>
</organism>
<accession>A0ABR1YES0</accession>
<feature type="compositionally biased region" description="Basic and acidic residues" evidence="1">
    <location>
        <begin position="339"/>
        <end position="352"/>
    </location>
</feature>
<keyword evidence="2" id="KW-0732">Signal</keyword>
<keyword evidence="4" id="KW-1185">Reference proteome</keyword>
<feature type="compositionally biased region" description="Low complexity" evidence="1">
    <location>
        <begin position="192"/>
        <end position="202"/>
    </location>
</feature>
<dbReference type="Proteomes" id="UP001492380">
    <property type="component" value="Unassembled WGS sequence"/>
</dbReference>
<name>A0ABR1YES0_9PEZI</name>
<evidence type="ECO:0000256" key="1">
    <source>
        <dbReference type="SAM" id="MobiDB-lite"/>
    </source>
</evidence>
<sequence>MCHTHTTHFACTHTHTHLELCCLSLKPLVVAAVVSGSSRGPRHGASRGEPTSFPLPPSPSSSTRRSTPTASSSSSPPSTSSPWSPNLTTPPLTPPSTAPDPSPPPPFPRSTPLPPQPHRQQHKTTHTTAPSASVCVNCTGPPLEYPFPYPFQRRQHGGRIPDLDVFDLAGTMSAWDDDDDDELAKKRRTTIPSPSSSSSHPPKSTDPGIEHLARTLTVSVALPLRHDPYADGEAAPDVAAVPFVARVKAAPPPPPPPPPPTSSPPTCPKAPRLRPVRVDDDGERGAGSAGAQGRDDATGEIEGLSLDGDGDDDGDDEEGVVEAAVGVSLKTQQQQAGARKGERREKEGRDDGGGGGGGRHKTTTTAGRARGGRLDDHAGAGDAATVPGLAKRLWQDRHRGGGGGGGRGSAHVSLAPRKGEDEDLAGKSAARTTRAKL</sequence>
<feature type="region of interest" description="Disordered" evidence="1">
    <location>
        <begin position="172"/>
        <end position="212"/>
    </location>
</feature>
<proteinExistence type="predicted"/>
<reference evidence="3 4" key="1">
    <citation type="submission" date="2024-04" db="EMBL/GenBank/DDBJ databases">
        <title>Phyllosticta paracitricarpa is synonymous to the EU quarantine fungus P. citricarpa based on phylogenomic analyses.</title>
        <authorList>
            <consortium name="Lawrence Berkeley National Laboratory"/>
            <person name="Van Ingen-Buijs V.A."/>
            <person name="Van Westerhoven A.C."/>
            <person name="Haridas S."/>
            <person name="Skiadas P."/>
            <person name="Martin F."/>
            <person name="Groenewald J.Z."/>
            <person name="Crous P.W."/>
            <person name="Seidl M.F."/>
        </authorList>
    </citation>
    <scope>NUCLEOTIDE SEQUENCE [LARGE SCALE GENOMIC DNA]</scope>
    <source>
        <strain evidence="3 4">CBS 123374</strain>
    </source>
</reference>
<feature type="region of interest" description="Disordered" evidence="1">
    <location>
        <begin position="37"/>
        <end position="132"/>
    </location>
</feature>
<feature type="compositionally biased region" description="Pro residues" evidence="1">
    <location>
        <begin position="250"/>
        <end position="268"/>
    </location>
</feature>
<feature type="compositionally biased region" description="Low complexity" evidence="1">
    <location>
        <begin position="60"/>
        <end position="90"/>
    </location>
</feature>
<evidence type="ECO:0000313" key="3">
    <source>
        <dbReference type="EMBL" id="KAK8227447.1"/>
    </source>
</evidence>
<protein>
    <submittedName>
        <fullName evidence="3">Uncharacterized protein</fullName>
    </submittedName>
</protein>
<feature type="region of interest" description="Disordered" evidence="1">
    <location>
        <begin position="247"/>
        <end position="437"/>
    </location>
</feature>
<comment type="caution">
    <text evidence="3">The sequence shown here is derived from an EMBL/GenBank/DDBJ whole genome shotgun (WGS) entry which is preliminary data.</text>
</comment>
<dbReference type="EMBL" id="JBBWRZ010000010">
    <property type="protein sequence ID" value="KAK8227447.1"/>
    <property type="molecule type" value="Genomic_DNA"/>
</dbReference>
<evidence type="ECO:0000313" key="4">
    <source>
        <dbReference type="Proteomes" id="UP001492380"/>
    </source>
</evidence>
<feature type="compositionally biased region" description="Pro residues" evidence="1">
    <location>
        <begin position="91"/>
        <end position="117"/>
    </location>
</feature>
<feature type="signal peptide" evidence="2">
    <location>
        <begin position="1"/>
        <end position="31"/>
    </location>
</feature>
<evidence type="ECO:0000256" key="2">
    <source>
        <dbReference type="SAM" id="SignalP"/>
    </source>
</evidence>
<gene>
    <name evidence="3" type="ORF">HDK90DRAFT_513971</name>
</gene>
<feature type="chain" id="PRO_5047052875" evidence="2">
    <location>
        <begin position="32"/>
        <end position="437"/>
    </location>
</feature>
<feature type="compositionally biased region" description="Acidic residues" evidence="1">
    <location>
        <begin position="308"/>
        <end position="320"/>
    </location>
</feature>